<feature type="transmembrane region" description="Helical" evidence="1">
    <location>
        <begin position="21"/>
        <end position="44"/>
    </location>
</feature>
<feature type="transmembrane region" description="Helical" evidence="1">
    <location>
        <begin position="138"/>
        <end position="159"/>
    </location>
</feature>
<feature type="transmembrane region" description="Helical" evidence="1">
    <location>
        <begin position="64"/>
        <end position="82"/>
    </location>
</feature>
<dbReference type="AlphaFoldDB" id="A0A317Q8Y7"/>
<dbReference type="EMBL" id="QGTS01000001">
    <property type="protein sequence ID" value="PWW12817.1"/>
    <property type="molecule type" value="Genomic_DNA"/>
</dbReference>
<name>A0A317Q8Y7_9ENTR</name>
<accession>A0A317Q8Y7</accession>
<dbReference type="Proteomes" id="UP000246744">
    <property type="component" value="Unassembled WGS sequence"/>
</dbReference>
<gene>
    <name evidence="2" type="ORF">DES37_101393</name>
</gene>
<protein>
    <submittedName>
        <fullName evidence="2">Uncharacterized protein</fullName>
    </submittedName>
</protein>
<feature type="transmembrane region" description="Helical" evidence="1">
    <location>
        <begin position="94"/>
        <end position="113"/>
    </location>
</feature>
<organism evidence="2 3">
    <name type="scientific">Mangrovibacter plantisponsor</name>
    <dbReference type="NCBI Taxonomy" id="451513"/>
    <lineage>
        <taxon>Bacteria</taxon>
        <taxon>Pseudomonadati</taxon>
        <taxon>Pseudomonadota</taxon>
        <taxon>Gammaproteobacteria</taxon>
        <taxon>Enterobacterales</taxon>
        <taxon>Enterobacteriaceae</taxon>
        <taxon>Mangrovibacter</taxon>
    </lineage>
</organism>
<keyword evidence="3" id="KW-1185">Reference proteome</keyword>
<evidence type="ECO:0000256" key="1">
    <source>
        <dbReference type="SAM" id="Phobius"/>
    </source>
</evidence>
<comment type="caution">
    <text evidence="2">The sequence shown here is derived from an EMBL/GenBank/DDBJ whole genome shotgun (WGS) entry which is preliminary data.</text>
</comment>
<evidence type="ECO:0000313" key="2">
    <source>
        <dbReference type="EMBL" id="PWW12817.1"/>
    </source>
</evidence>
<keyword evidence="1" id="KW-0472">Membrane</keyword>
<evidence type="ECO:0000313" key="3">
    <source>
        <dbReference type="Proteomes" id="UP000246744"/>
    </source>
</evidence>
<proteinExistence type="predicted"/>
<keyword evidence="1" id="KW-0812">Transmembrane</keyword>
<sequence length="167" mass="18206">MLDNAAVNSHRRVLQTGMKTLFITIFSLGLFGLLGYSLYLPAAVMYFHGQTLFISSVAATAECQMWHTLVFAISGTLGTVILQRVFAMSSLLKALVCTLGLAASNLLVLMALLQVKSTFFEPLNTNRLSHVPLSDFSVYGYVVAAAIIALVITGAANLFPRRQPVWY</sequence>
<reference evidence="2 3" key="1">
    <citation type="submission" date="2018-05" db="EMBL/GenBank/DDBJ databases">
        <title>Genomic Encyclopedia of Type Strains, Phase IV (KMG-IV): sequencing the most valuable type-strain genomes for metagenomic binning, comparative biology and taxonomic classification.</title>
        <authorList>
            <person name="Goeker M."/>
        </authorList>
    </citation>
    <scope>NUCLEOTIDE SEQUENCE [LARGE SCALE GENOMIC DNA]</scope>
    <source>
        <strain evidence="2 3">DSM 19579</strain>
    </source>
</reference>
<keyword evidence="1" id="KW-1133">Transmembrane helix</keyword>